<reference evidence="2" key="1">
    <citation type="submission" date="2022-10" db="EMBL/GenBank/DDBJ databases">
        <title>The complete genomes of actinobacterial strains from the NBC collection.</title>
        <authorList>
            <person name="Joergensen T.S."/>
            <person name="Alvarez Arevalo M."/>
            <person name="Sterndorff E.B."/>
            <person name="Faurdal D."/>
            <person name="Vuksanovic O."/>
            <person name="Mourched A.-S."/>
            <person name="Charusanti P."/>
            <person name="Shaw S."/>
            <person name="Blin K."/>
            <person name="Weber T."/>
        </authorList>
    </citation>
    <scope>NUCLEOTIDE SEQUENCE</scope>
    <source>
        <strain evidence="2">NBC_00222</strain>
    </source>
</reference>
<evidence type="ECO:0000313" key="3">
    <source>
        <dbReference type="Proteomes" id="UP001432222"/>
    </source>
</evidence>
<proteinExistence type="predicted"/>
<accession>A0ABZ1TUS9</accession>
<dbReference type="Proteomes" id="UP001432222">
    <property type="component" value="Chromosome"/>
</dbReference>
<name>A0ABZ1TUS9_9ACTN</name>
<dbReference type="RefSeq" id="WP_328953396.1">
    <property type="nucleotide sequence ID" value="NZ_CP108110.1"/>
</dbReference>
<evidence type="ECO:0000256" key="1">
    <source>
        <dbReference type="SAM" id="SignalP"/>
    </source>
</evidence>
<sequence>MRRRPSFFKQPFPVAVAALLVGATAAMGVPALADGQDRADTHRSVRVAVIPDLVIDGVAAPLAGGVIPDVGVPYATKAGFKAARGSDTGTAYGLCTKMVAGAEADDIYCTLQLKFVEGSELAITVIASVAHEGVKLKQFTGSLVGGTLRFSDAAGNANFSANEDAGYDLMF</sequence>
<organism evidence="2 3">
    <name type="scientific">Kitasatospora purpeofusca</name>
    <dbReference type="NCBI Taxonomy" id="67352"/>
    <lineage>
        <taxon>Bacteria</taxon>
        <taxon>Bacillati</taxon>
        <taxon>Actinomycetota</taxon>
        <taxon>Actinomycetes</taxon>
        <taxon>Kitasatosporales</taxon>
        <taxon>Streptomycetaceae</taxon>
        <taxon>Kitasatospora</taxon>
    </lineage>
</organism>
<gene>
    <name evidence="2" type="ORF">OHA16_04675</name>
</gene>
<keyword evidence="1" id="KW-0732">Signal</keyword>
<protein>
    <submittedName>
        <fullName evidence="2">Uncharacterized protein</fullName>
    </submittedName>
</protein>
<feature type="signal peptide" evidence="1">
    <location>
        <begin position="1"/>
        <end position="33"/>
    </location>
</feature>
<evidence type="ECO:0000313" key="2">
    <source>
        <dbReference type="EMBL" id="WUQ82329.1"/>
    </source>
</evidence>
<keyword evidence="3" id="KW-1185">Reference proteome</keyword>
<dbReference type="EMBL" id="CP108110">
    <property type="protein sequence ID" value="WUQ82329.1"/>
    <property type="molecule type" value="Genomic_DNA"/>
</dbReference>
<feature type="chain" id="PRO_5045506447" evidence="1">
    <location>
        <begin position="34"/>
        <end position="171"/>
    </location>
</feature>